<feature type="transmembrane region" description="Helical" evidence="1">
    <location>
        <begin position="6"/>
        <end position="23"/>
    </location>
</feature>
<keyword evidence="1" id="KW-0472">Membrane</keyword>
<evidence type="ECO:0000313" key="3">
    <source>
        <dbReference type="Proteomes" id="UP000214747"/>
    </source>
</evidence>
<evidence type="ECO:0000313" key="2">
    <source>
        <dbReference type="EMBL" id="OWY35868.1"/>
    </source>
</evidence>
<sequence length="104" mass="11833">MNVSLFSWIVILLAALAANLPFFNQQLFGLVPLRKDASWVKPIWLRLVELVVLYFAVGMVAHLLEAGIGNVFTQGWEFYAITGCLFLVLAYPGYVMRYLRKQHA</sequence>
<keyword evidence="3" id="KW-1185">Reference proteome</keyword>
<dbReference type="InterPro" id="IPR016768">
    <property type="entry name" value="UCP019883"/>
</dbReference>
<dbReference type="Proteomes" id="UP000214747">
    <property type="component" value="Unassembled WGS sequence"/>
</dbReference>
<dbReference type="RefSeq" id="WP_088754191.1">
    <property type="nucleotide sequence ID" value="NZ_NJGV01000004.1"/>
</dbReference>
<name>A0A225SXE2_9BURK</name>
<keyword evidence="1" id="KW-0812">Transmembrane</keyword>
<keyword evidence="1" id="KW-1133">Transmembrane helix</keyword>
<evidence type="ECO:0000256" key="1">
    <source>
        <dbReference type="SAM" id="Phobius"/>
    </source>
</evidence>
<feature type="transmembrane region" description="Helical" evidence="1">
    <location>
        <begin position="76"/>
        <end position="95"/>
    </location>
</feature>
<reference evidence="2 3" key="1">
    <citation type="journal article" date="2010" name="Int. J. Syst. Evol. Microbiol.">
        <title>Reclassification of Herbaspirillum putei as a later heterotypic synonym of Herbaspirillum huttiense, with the description of H. huttiense subsp. huttiense subsp. nov. and H. huttiense subsp. putei subsp. nov., comb. nov., and description of Herbaspirillum aquaticum sp. nov.</title>
        <authorList>
            <person name="Dobritsa A.P."/>
            <person name="Reddy M.C."/>
            <person name="Samadpour M."/>
        </authorList>
    </citation>
    <scope>NUCLEOTIDE SEQUENCE [LARGE SCALE GENOMIC DNA]</scope>
    <source>
        <strain evidence="2 3">IEH 4430</strain>
    </source>
</reference>
<dbReference type="Pfam" id="PF10993">
    <property type="entry name" value="DUF2818"/>
    <property type="match status" value="1"/>
</dbReference>
<gene>
    <name evidence="2" type="ORF">CEJ45_05555</name>
</gene>
<accession>A0A225SXE2</accession>
<dbReference type="EMBL" id="NJGV01000004">
    <property type="protein sequence ID" value="OWY35868.1"/>
    <property type="molecule type" value="Genomic_DNA"/>
</dbReference>
<comment type="caution">
    <text evidence="2">The sequence shown here is derived from an EMBL/GenBank/DDBJ whole genome shotgun (WGS) entry which is preliminary data.</text>
</comment>
<dbReference type="AlphaFoldDB" id="A0A225SXE2"/>
<feature type="transmembrane region" description="Helical" evidence="1">
    <location>
        <begin position="43"/>
        <end position="64"/>
    </location>
</feature>
<evidence type="ECO:0008006" key="4">
    <source>
        <dbReference type="Google" id="ProtNLM"/>
    </source>
</evidence>
<organism evidence="2 3">
    <name type="scientific">Herbaspirillum aquaticum</name>
    <dbReference type="NCBI Taxonomy" id="568783"/>
    <lineage>
        <taxon>Bacteria</taxon>
        <taxon>Pseudomonadati</taxon>
        <taxon>Pseudomonadota</taxon>
        <taxon>Betaproteobacteria</taxon>
        <taxon>Burkholderiales</taxon>
        <taxon>Oxalobacteraceae</taxon>
        <taxon>Herbaspirillum</taxon>
    </lineage>
</organism>
<dbReference type="PIRSF" id="PIRSF019883">
    <property type="entry name" value="UCP019883"/>
    <property type="match status" value="1"/>
</dbReference>
<protein>
    <recommendedName>
        <fullName evidence="4">DUF2818 domain-containing protein</fullName>
    </recommendedName>
</protein>
<proteinExistence type="predicted"/>